<feature type="domain" description="Ion transport" evidence="6">
    <location>
        <begin position="699"/>
        <end position="851"/>
    </location>
</feature>
<dbReference type="AlphaFoldDB" id="A0A9N9FCZ6"/>
<sequence>MSTQDHEVIDIEELPETNVCCSPDTLKEVCHGGGPITTCAISPHGRCLATYSAETESVAIWSIEQGKGHLVKLFETSVEDKKKKVTSLVVSDNRCFIFDNALYPCKQSENVTFGSPTQLPNYCLKARSAVVKAFLSCGDLAVIATTRRGDIRLYRFASYSNKWEIKDVWTLDWCHRTQHKCGKDISPDRFKYFVVKDRLVCQLDGHLVQWNIYRAKVEVQHFCDDVIVSAMDIMADVKKVLFTVDSANTLSALVTGDCNAQNLTVSWINTELPIATVYIKLREDELVVDVNFIEQNDSRILVTITNMGSAVLWNPYNLTGEKEKHDDKDAGKPLEIIDLNEYAVVDSWKPGTTFVLHSCIMVVLNNGIPHTIPLIQQSFEKHQKSLPAFPTSTFIRMLVTKNTSFAAREKKRELEGLRVRWQLKRNFEITVYRDKADIFPTKACRLSYFGSVIGCTILGNDDLAVFCDKGMCIFYVTDDGNIEMKYFWDDDLRFYKGRKIGADDFIKIAERKFNTSYVSWPPPSFKSILWHKQSTFDTQDADCHRLFHNLYLSMASSLNIVLYGKELLTSMIDQDDEFMVEEILRICMDKFNTYSVSHIGYLGILCLSLPQLCEKFSDQTINSLPKSIMTIYPNCRFVNRLHLNQDHLYAFNNKFGCQSSLSRSVDLPLRLKLLKYDGTLRSGFRRLRIKILQAFFRLLIFLNAVLQFGCMPLCALWRFFFVPKRRSTLTLMPRPGTLLNTPPGPDNDDPNNPWRLTDAFDSVNNDGTISDKNAFVGAPDPNTNLFMRFDTALWAAYLILTGDTDPISAWNVLDNPTLAILLVTFSFFTVIYLMNLFIGLLSNAINDYNERGAYLAQKAEVLAEIELYYLSPQLRRDKAWFPDIIYYEASVNELRLLLEKSIKNKPKFWEKAPKHAKRIAKILNLSIPDH</sequence>
<feature type="transmembrane region" description="Helical" evidence="5">
    <location>
        <begin position="694"/>
        <end position="720"/>
    </location>
</feature>
<name>A0A9N9FCZ6_9GLOM</name>
<gene>
    <name evidence="7" type="ORF">PBRASI_LOCUS3834</name>
</gene>
<keyword evidence="2 5" id="KW-0812">Transmembrane</keyword>
<evidence type="ECO:0000256" key="1">
    <source>
        <dbReference type="ARBA" id="ARBA00004141"/>
    </source>
</evidence>
<evidence type="ECO:0000259" key="6">
    <source>
        <dbReference type="Pfam" id="PF00520"/>
    </source>
</evidence>
<proteinExistence type="predicted"/>
<protein>
    <submittedName>
        <fullName evidence="7">6048_t:CDS:1</fullName>
    </submittedName>
</protein>
<dbReference type="OrthoDB" id="2352140at2759"/>
<dbReference type="GO" id="GO:0005216">
    <property type="term" value="F:monoatomic ion channel activity"/>
    <property type="evidence" value="ECO:0007669"/>
    <property type="project" value="InterPro"/>
</dbReference>
<evidence type="ECO:0000256" key="2">
    <source>
        <dbReference type="ARBA" id="ARBA00022692"/>
    </source>
</evidence>
<dbReference type="GO" id="GO:0016020">
    <property type="term" value="C:membrane"/>
    <property type="evidence" value="ECO:0007669"/>
    <property type="project" value="UniProtKB-SubCell"/>
</dbReference>
<accession>A0A9N9FCZ6</accession>
<evidence type="ECO:0000256" key="5">
    <source>
        <dbReference type="SAM" id="Phobius"/>
    </source>
</evidence>
<dbReference type="EMBL" id="CAJVPI010000362">
    <property type="protein sequence ID" value="CAG8525209.1"/>
    <property type="molecule type" value="Genomic_DNA"/>
</dbReference>
<dbReference type="Gene3D" id="2.130.10.10">
    <property type="entry name" value="YVTN repeat-like/Quinoprotein amine dehydrogenase"/>
    <property type="match status" value="1"/>
</dbReference>
<dbReference type="InterPro" id="IPR036322">
    <property type="entry name" value="WD40_repeat_dom_sf"/>
</dbReference>
<dbReference type="InterPro" id="IPR015943">
    <property type="entry name" value="WD40/YVTN_repeat-like_dom_sf"/>
</dbReference>
<organism evidence="7 8">
    <name type="scientific">Paraglomus brasilianum</name>
    <dbReference type="NCBI Taxonomy" id="144538"/>
    <lineage>
        <taxon>Eukaryota</taxon>
        <taxon>Fungi</taxon>
        <taxon>Fungi incertae sedis</taxon>
        <taxon>Mucoromycota</taxon>
        <taxon>Glomeromycotina</taxon>
        <taxon>Glomeromycetes</taxon>
        <taxon>Paraglomerales</taxon>
        <taxon>Paraglomeraceae</taxon>
        <taxon>Paraglomus</taxon>
    </lineage>
</organism>
<evidence type="ECO:0000256" key="4">
    <source>
        <dbReference type="ARBA" id="ARBA00023136"/>
    </source>
</evidence>
<evidence type="ECO:0000313" key="7">
    <source>
        <dbReference type="EMBL" id="CAG8525209.1"/>
    </source>
</evidence>
<evidence type="ECO:0000313" key="8">
    <source>
        <dbReference type="Proteomes" id="UP000789739"/>
    </source>
</evidence>
<comment type="caution">
    <text evidence="7">The sequence shown here is derived from an EMBL/GenBank/DDBJ whole genome shotgun (WGS) entry which is preliminary data.</text>
</comment>
<reference evidence="7" key="1">
    <citation type="submission" date="2021-06" db="EMBL/GenBank/DDBJ databases">
        <authorList>
            <person name="Kallberg Y."/>
            <person name="Tangrot J."/>
            <person name="Rosling A."/>
        </authorList>
    </citation>
    <scope>NUCLEOTIDE SEQUENCE</scope>
    <source>
        <strain evidence="7">BR232B</strain>
    </source>
</reference>
<keyword evidence="4 5" id="KW-0472">Membrane</keyword>
<keyword evidence="3 5" id="KW-1133">Transmembrane helix</keyword>
<keyword evidence="8" id="KW-1185">Reference proteome</keyword>
<dbReference type="InterPro" id="IPR005821">
    <property type="entry name" value="Ion_trans_dom"/>
</dbReference>
<dbReference type="Pfam" id="PF00520">
    <property type="entry name" value="Ion_trans"/>
    <property type="match status" value="1"/>
</dbReference>
<feature type="transmembrane region" description="Helical" evidence="5">
    <location>
        <begin position="818"/>
        <end position="841"/>
    </location>
</feature>
<evidence type="ECO:0000256" key="3">
    <source>
        <dbReference type="ARBA" id="ARBA00022989"/>
    </source>
</evidence>
<dbReference type="Proteomes" id="UP000789739">
    <property type="component" value="Unassembled WGS sequence"/>
</dbReference>
<dbReference type="SUPFAM" id="SSF50978">
    <property type="entry name" value="WD40 repeat-like"/>
    <property type="match status" value="1"/>
</dbReference>
<comment type="subcellular location">
    <subcellularLocation>
        <location evidence="1">Membrane</location>
        <topology evidence="1">Multi-pass membrane protein</topology>
    </subcellularLocation>
</comment>